<dbReference type="GO" id="GO:0004519">
    <property type="term" value="F:endonuclease activity"/>
    <property type="evidence" value="ECO:0007669"/>
    <property type="project" value="UniProtKB-KW"/>
</dbReference>
<dbReference type="InterPro" id="IPR000055">
    <property type="entry name" value="Restrct_endonuc_typeI_TRD"/>
</dbReference>
<evidence type="ECO:0000256" key="1">
    <source>
        <dbReference type="ARBA" id="ARBA00010923"/>
    </source>
</evidence>
<dbReference type="EMBL" id="JAJPWV010000001">
    <property type="protein sequence ID" value="MCD8739324.1"/>
    <property type="molecule type" value="Genomic_DNA"/>
</dbReference>
<dbReference type="Gene3D" id="3.90.220.20">
    <property type="entry name" value="DNA methylase specificity domains"/>
    <property type="match status" value="3"/>
</dbReference>
<evidence type="ECO:0000313" key="6">
    <source>
        <dbReference type="Proteomes" id="UP001199919"/>
    </source>
</evidence>
<comment type="similarity">
    <text evidence="1">Belongs to the type-I restriction system S methylase family.</text>
</comment>
<name>A0ABS8TWT1_9SPHI</name>
<organism evidence="5 6">
    <name type="scientific">Mucilaginibacter roseus</name>
    <dbReference type="NCBI Taxonomy" id="1528868"/>
    <lineage>
        <taxon>Bacteria</taxon>
        <taxon>Pseudomonadati</taxon>
        <taxon>Bacteroidota</taxon>
        <taxon>Sphingobacteriia</taxon>
        <taxon>Sphingobacteriales</taxon>
        <taxon>Sphingobacteriaceae</taxon>
        <taxon>Mucilaginibacter</taxon>
    </lineage>
</organism>
<feature type="domain" description="Type I restriction modification DNA specificity" evidence="4">
    <location>
        <begin position="196"/>
        <end position="359"/>
    </location>
</feature>
<accession>A0ABS8TWT1</accession>
<proteinExistence type="inferred from homology"/>
<keyword evidence="5" id="KW-0378">Hydrolase</keyword>
<keyword evidence="5" id="KW-0255">Endonuclease</keyword>
<protein>
    <submittedName>
        <fullName evidence="5">Restriction endonuclease subunit S</fullName>
    </submittedName>
</protein>
<keyword evidence="2" id="KW-0680">Restriction system</keyword>
<reference evidence="5 6" key="1">
    <citation type="submission" date="2021-12" db="EMBL/GenBank/DDBJ databases">
        <title>Mucilaginibacter roseus genome.</title>
        <authorList>
            <person name="Ferreira J.R."/>
            <person name="Newman J.D."/>
        </authorList>
    </citation>
    <scope>NUCLEOTIDE SEQUENCE [LARGE SCALE GENOMIC DNA]</scope>
    <source>
        <strain evidence="5 6">LMG 28454</strain>
    </source>
</reference>
<feature type="domain" description="Type I restriction modification DNA specificity" evidence="4">
    <location>
        <begin position="9"/>
        <end position="171"/>
    </location>
</feature>
<evidence type="ECO:0000256" key="2">
    <source>
        <dbReference type="ARBA" id="ARBA00022747"/>
    </source>
</evidence>
<keyword evidence="3" id="KW-0238">DNA-binding</keyword>
<sequence length="382" mass="44155">MQDLKIDKSNWEKVTLADIVFEPKEVVKDIAAKGFKHIVGLEHMDSDDIHLRRSFSGEADTTFTKVFRKGDVLFGRRRAYLKKAVQANFDGVCSGDITVLRANKNIKESLLPFIIHNKFFFDYAIKHSAGGLSPRVKFKDLAKYEFLLPPRAQQEELAELLWAMDELIEKDLEVLKKLENYSSEYIENFFTDRNQELTKVKLKDIADINKYSLTNKTNDNYEFSYIDLSSIQPRKLLKTEKITYKNSPSRARRVVKDGSILISTVRPYQLCNVYIETNDCNYVASTGTAVINLNNDIDAKLVFEQFFKKRYVKFIEDRMTGTNYPAITGKDLEDFEVFIPKDKNSSTNFSIFSNNINRSKSLIRSKLESSKVLQETLINQLF</sequence>
<gene>
    <name evidence="5" type="ORF">LT679_01810</name>
</gene>
<evidence type="ECO:0000313" key="5">
    <source>
        <dbReference type="EMBL" id="MCD8739324.1"/>
    </source>
</evidence>
<dbReference type="RefSeq" id="WP_232175197.1">
    <property type="nucleotide sequence ID" value="NZ_JAJPWV010000001.1"/>
</dbReference>
<dbReference type="Proteomes" id="UP001199919">
    <property type="component" value="Unassembled WGS sequence"/>
</dbReference>
<evidence type="ECO:0000259" key="4">
    <source>
        <dbReference type="Pfam" id="PF01420"/>
    </source>
</evidence>
<keyword evidence="5" id="KW-0540">Nuclease</keyword>
<dbReference type="SUPFAM" id="SSF116734">
    <property type="entry name" value="DNA methylase specificity domain"/>
    <property type="match status" value="2"/>
</dbReference>
<dbReference type="PANTHER" id="PTHR30408">
    <property type="entry name" value="TYPE-1 RESTRICTION ENZYME ECOKI SPECIFICITY PROTEIN"/>
    <property type="match status" value="1"/>
</dbReference>
<dbReference type="CDD" id="cd16961">
    <property type="entry name" value="RMtype1_S_TRD-CR_like"/>
    <property type="match status" value="1"/>
</dbReference>
<comment type="caution">
    <text evidence="5">The sequence shown here is derived from an EMBL/GenBank/DDBJ whole genome shotgun (WGS) entry which is preliminary data.</text>
</comment>
<evidence type="ECO:0000256" key="3">
    <source>
        <dbReference type="ARBA" id="ARBA00023125"/>
    </source>
</evidence>
<keyword evidence="6" id="KW-1185">Reference proteome</keyword>
<dbReference type="PANTHER" id="PTHR30408:SF12">
    <property type="entry name" value="TYPE I RESTRICTION ENZYME MJAVIII SPECIFICITY SUBUNIT"/>
    <property type="match status" value="1"/>
</dbReference>
<dbReference type="InterPro" id="IPR052021">
    <property type="entry name" value="Type-I_RS_S_subunit"/>
</dbReference>
<dbReference type="Pfam" id="PF01420">
    <property type="entry name" value="Methylase_S"/>
    <property type="match status" value="2"/>
</dbReference>
<dbReference type="InterPro" id="IPR044946">
    <property type="entry name" value="Restrct_endonuc_typeI_TRD_sf"/>
</dbReference>